<dbReference type="InterPro" id="IPR003607">
    <property type="entry name" value="HD/PDEase_dom"/>
</dbReference>
<dbReference type="InterPro" id="IPR006675">
    <property type="entry name" value="HDIG_dom"/>
</dbReference>
<dbReference type="PROSITE" id="PS51832">
    <property type="entry name" value="HD_GYP"/>
    <property type="match status" value="1"/>
</dbReference>
<evidence type="ECO:0000313" key="2">
    <source>
        <dbReference type="EMBL" id="GAK69041.1"/>
    </source>
</evidence>
<dbReference type="Pfam" id="PF13487">
    <property type="entry name" value="HD_5"/>
    <property type="match status" value="1"/>
</dbReference>
<name>A0A081CQU5_9HYPH</name>
<dbReference type="PANTHER" id="PTHR43155:SF2">
    <property type="entry name" value="CYCLIC DI-GMP PHOSPHODIESTERASE PA4108"/>
    <property type="match status" value="1"/>
</dbReference>
<evidence type="ECO:0000259" key="1">
    <source>
        <dbReference type="PROSITE" id="PS51832"/>
    </source>
</evidence>
<dbReference type="SUPFAM" id="SSF109604">
    <property type="entry name" value="HD-domain/PDEase-like"/>
    <property type="match status" value="1"/>
</dbReference>
<dbReference type="CDD" id="cd00077">
    <property type="entry name" value="HDc"/>
    <property type="match status" value="1"/>
</dbReference>
<dbReference type="InterPro" id="IPR021812">
    <property type="entry name" value="DUF3391"/>
</dbReference>
<dbReference type="Gene3D" id="1.10.3210.10">
    <property type="entry name" value="Hypothetical protein af1432"/>
    <property type="match status" value="1"/>
</dbReference>
<gene>
    <name evidence="2" type="ORF">RRU01S_03_02120</name>
</gene>
<sequence>MFVEAIEGAWQDIPTLGRRFTVRSGQEIEIIQNSNVSGIFINTALGRDTFGSSTHSGSRNITTATKQDKLKTARKVQGHAAEAKGLIEDVCQGRTLTVEAFTPLVNDVARTMEENPSLYIGMSRLRFRDSSTFVHSLAVAALLLHFGRSMQMDDETVQQLCMAGILHDIGKLSIPIEVLYKQGPLNAAERRLVEQHPERGYELLSTQVNMPRLVLEICRSHHERLDGKGYPDKLIADHLSTEVRMSTICDVFDALTSARPYKKGWSSQQALSWMMSREDQFDKALLWHFILSLDPEMTKGIL</sequence>
<dbReference type="NCBIfam" id="TIGR00277">
    <property type="entry name" value="HDIG"/>
    <property type="match status" value="1"/>
</dbReference>
<dbReference type="EMBL" id="BBJU01000003">
    <property type="protein sequence ID" value="GAK69041.1"/>
    <property type="molecule type" value="Genomic_DNA"/>
</dbReference>
<organism evidence="2 3">
    <name type="scientific">Agrobacterium rubi TR3 = NBRC 13261</name>
    <dbReference type="NCBI Taxonomy" id="1368415"/>
    <lineage>
        <taxon>Bacteria</taxon>
        <taxon>Pseudomonadati</taxon>
        <taxon>Pseudomonadota</taxon>
        <taxon>Alphaproteobacteria</taxon>
        <taxon>Hyphomicrobiales</taxon>
        <taxon>Rhizobiaceae</taxon>
        <taxon>Rhizobium/Agrobacterium group</taxon>
        <taxon>Agrobacterium</taxon>
    </lineage>
</organism>
<dbReference type="Proteomes" id="UP000028701">
    <property type="component" value="Unassembled WGS sequence"/>
</dbReference>
<reference evidence="2 3" key="1">
    <citation type="submission" date="2014-08" db="EMBL/GenBank/DDBJ databases">
        <title>Whole genome shotgun sequence of Rhizobium rubi NBRC 13261.</title>
        <authorList>
            <person name="Katano-Makiyama Y."/>
            <person name="Hosoyama A."/>
            <person name="Hashimoto M."/>
            <person name="Hosoyama Y."/>
            <person name="Noguchi M."/>
            <person name="Tsuchikane K."/>
            <person name="Uohara A."/>
            <person name="Ohji S."/>
            <person name="Ichikawa N."/>
            <person name="Kimura A."/>
            <person name="Yamazoe A."/>
            <person name="Fujita N."/>
        </authorList>
    </citation>
    <scope>NUCLEOTIDE SEQUENCE [LARGE SCALE GENOMIC DNA]</scope>
    <source>
        <strain evidence="2 3">NBRC 13261</strain>
    </source>
</reference>
<accession>A0A081CQU5</accession>
<dbReference type="PANTHER" id="PTHR43155">
    <property type="entry name" value="CYCLIC DI-GMP PHOSPHODIESTERASE PA4108-RELATED"/>
    <property type="match status" value="1"/>
</dbReference>
<dbReference type="eggNOG" id="COG2206">
    <property type="taxonomic scope" value="Bacteria"/>
</dbReference>
<proteinExistence type="predicted"/>
<feature type="domain" description="HD-GYP" evidence="1">
    <location>
        <begin position="110"/>
        <end position="302"/>
    </location>
</feature>
<dbReference type="GO" id="GO:0008081">
    <property type="term" value="F:phosphoric diester hydrolase activity"/>
    <property type="evidence" value="ECO:0007669"/>
    <property type="project" value="UniProtKB-ARBA"/>
</dbReference>
<evidence type="ECO:0000313" key="3">
    <source>
        <dbReference type="Proteomes" id="UP000028701"/>
    </source>
</evidence>
<dbReference type="InterPro" id="IPR037522">
    <property type="entry name" value="HD_GYP_dom"/>
</dbReference>
<protein>
    <recommendedName>
        <fullName evidence="1">HD-GYP domain-containing protein</fullName>
    </recommendedName>
</protein>
<comment type="caution">
    <text evidence="2">The sequence shown here is derived from an EMBL/GenBank/DDBJ whole genome shotgun (WGS) entry which is preliminary data.</text>
</comment>
<dbReference type="Pfam" id="PF11871">
    <property type="entry name" value="DUF3391"/>
    <property type="match status" value="1"/>
</dbReference>
<dbReference type="AlphaFoldDB" id="A0A081CQU5"/>
<dbReference type="SMART" id="SM00471">
    <property type="entry name" value="HDc"/>
    <property type="match status" value="1"/>
</dbReference>